<dbReference type="InterPro" id="IPR004839">
    <property type="entry name" value="Aminotransferase_I/II_large"/>
</dbReference>
<evidence type="ECO:0000259" key="4">
    <source>
        <dbReference type="Pfam" id="PF00155"/>
    </source>
</evidence>
<dbReference type="Gene3D" id="3.40.640.10">
    <property type="entry name" value="Type I PLP-dependent aspartate aminotransferase-like (Major domain)"/>
    <property type="match status" value="1"/>
</dbReference>
<proteinExistence type="predicted"/>
<dbReference type="GO" id="GO:0008483">
    <property type="term" value="F:transaminase activity"/>
    <property type="evidence" value="ECO:0007669"/>
    <property type="project" value="UniProtKB-KW"/>
</dbReference>
<dbReference type="Gene3D" id="3.90.1150.10">
    <property type="entry name" value="Aspartate Aminotransferase, domain 1"/>
    <property type="match status" value="1"/>
</dbReference>
<evidence type="ECO:0000256" key="3">
    <source>
        <dbReference type="ARBA" id="ARBA00022679"/>
    </source>
</evidence>
<keyword evidence="6" id="KW-1185">Reference proteome</keyword>
<sequence>MLTLPEYPWDAMAPYLEKAQRHPEGVVNLSIGTPVDPTPEVIQAALTAAADAPGYPTTHGTRTLRESISAWFARRRGVTGLDPEHILPTVGSKELVAWLPTLLGLGARAGAGAADVVLRPLVAYPTYDIGAQIAGATPLATDDPLGLDEETLQRVKLIWINSPSNPTGAVAGVEWMRQVVALARRIGAVVASDECYAELPWEVAGDDVPSVLDPRVCGVHPETGEPDHRGLLAVYSASKQSNIAGYRAAFAAGCPELIHGLINTRKHAGMIVPAPIQAALTAALDDDAHVAAQREIYRRRRALLVPALEAAGLQIEKSHAGLYLWCRAAGPQETAPAARSAEDTWALVEQMAQRGILVGPGVFYGEQGNGYIRVALTATDERIAAAAQRLTA</sequence>
<dbReference type="InterPro" id="IPR050881">
    <property type="entry name" value="LL-DAP_aminotransferase"/>
</dbReference>
<evidence type="ECO:0000313" key="5">
    <source>
        <dbReference type="EMBL" id="KUG58806.1"/>
    </source>
</evidence>
<evidence type="ECO:0000256" key="1">
    <source>
        <dbReference type="ARBA" id="ARBA00001933"/>
    </source>
</evidence>
<dbReference type="GO" id="GO:0030170">
    <property type="term" value="F:pyridoxal phosphate binding"/>
    <property type="evidence" value="ECO:0007669"/>
    <property type="project" value="InterPro"/>
</dbReference>
<dbReference type="InterPro" id="IPR015422">
    <property type="entry name" value="PyrdxlP-dep_Trfase_small"/>
</dbReference>
<dbReference type="InterPro" id="IPR015424">
    <property type="entry name" value="PyrdxlP-dep_Trfase"/>
</dbReference>
<dbReference type="PANTHER" id="PTHR42832:SF3">
    <property type="entry name" value="L-GLUTAMINE--4-(METHYLSULFANYL)-2-OXOBUTANOATE AMINOTRANSFERASE"/>
    <property type="match status" value="1"/>
</dbReference>
<dbReference type="EMBL" id="LQBM01000003">
    <property type="protein sequence ID" value="KUG58806.1"/>
    <property type="molecule type" value="Genomic_DNA"/>
</dbReference>
<dbReference type="OrthoDB" id="9813612at2"/>
<accession>A0A0W8IFY9</accession>
<evidence type="ECO:0000313" key="6">
    <source>
        <dbReference type="Proteomes" id="UP000054023"/>
    </source>
</evidence>
<dbReference type="InterPro" id="IPR019880">
    <property type="entry name" value="OxyQ"/>
</dbReference>
<keyword evidence="3" id="KW-0808">Transferase</keyword>
<reference evidence="6" key="1">
    <citation type="submission" date="2015-12" db="EMBL/GenBank/DDBJ databases">
        <authorList>
            <person name="Nair G.R."/>
            <person name="Kaur G."/>
            <person name="Mayilraj S."/>
        </authorList>
    </citation>
    <scope>NUCLEOTIDE SEQUENCE [LARGE SCALE GENOMIC DNA]</scope>
    <source>
        <strain evidence="6">CD08_7</strain>
    </source>
</reference>
<dbReference type="PANTHER" id="PTHR42832">
    <property type="entry name" value="AMINO ACID AMINOTRANSFERASE"/>
    <property type="match status" value="1"/>
</dbReference>
<dbReference type="CDD" id="cd00609">
    <property type="entry name" value="AAT_like"/>
    <property type="match status" value="1"/>
</dbReference>
<dbReference type="Pfam" id="PF00155">
    <property type="entry name" value="Aminotran_1_2"/>
    <property type="match status" value="1"/>
</dbReference>
<gene>
    <name evidence="5" type="ORF">AVL63_01825</name>
</gene>
<comment type="caution">
    <text evidence="5">The sequence shown here is derived from an EMBL/GenBank/DDBJ whole genome shotgun (WGS) entry which is preliminary data.</text>
</comment>
<dbReference type="AlphaFoldDB" id="A0A0W8IFY9"/>
<dbReference type="RefSeq" id="WP_058888488.1">
    <property type="nucleotide sequence ID" value="NZ_LQBM01000003.1"/>
</dbReference>
<comment type="cofactor">
    <cofactor evidence="1">
        <name>pyridoxal 5'-phosphate</name>
        <dbReference type="ChEBI" id="CHEBI:597326"/>
    </cofactor>
</comment>
<evidence type="ECO:0000256" key="2">
    <source>
        <dbReference type="ARBA" id="ARBA00022576"/>
    </source>
</evidence>
<keyword evidence="2" id="KW-0032">Aminotransferase</keyword>
<dbReference type="STRING" id="317018.AVL63_01825"/>
<dbReference type="SUPFAM" id="SSF53383">
    <property type="entry name" value="PLP-dependent transferases"/>
    <property type="match status" value="1"/>
</dbReference>
<organism evidence="5 6">
    <name type="scientific">Nesterenkonia jeotgali</name>
    <dbReference type="NCBI Taxonomy" id="317018"/>
    <lineage>
        <taxon>Bacteria</taxon>
        <taxon>Bacillati</taxon>
        <taxon>Actinomycetota</taxon>
        <taxon>Actinomycetes</taxon>
        <taxon>Micrococcales</taxon>
        <taxon>Micrococcaceae</taxon>
        <taxon>Nesterenkonia</taxon>
    </lineage>
</organism>
<dbReference type="NCBIfam" id="TIGR03539">
    <property type="entry name" value="DapC_actino"/>
    <property type="match status" value="1"/>
</dbReference>
<name>A0A0W8IFY9_9MICC</name>
<dbReference type="Proteomes" id="UP000054023">
    <property type="component" value="Unassembled WGS sequence"/>
</dbReference>
<protein>
    <submittedName>
        <fullName evidence="5">Succinyldiaminopimelate transaminase</fullName>
    </submittedName>
</protein>
<feature type="domain" description="Aminotransferase class I/classII large" evidence="4">
    <location>
        <begin position="25"/>
        <end position="390"/>
    </location>
</feature>
<dbReference type="InterPro" id="IPR015421">
    <property type="entry name" value="PyrdxlP-dep_Trfase_major"/>
</dbReference>